<evidence type="ECO:0000256" key="4">
    <source>
        <dbReference type="ARBA" id="ARBA00022927"/>
    </source>
</evidence>
<feature type="signal peptide" evidence="5">
    <location>
        <begin position="1"/>
        <end position="22"/>
    </location>
</feature>
<keyword evidence="4" id="KW-0653">Protein transport</keyword>
<keyword evidence="6" id="KW-0449">Lipoprotein</keyword>
<reference evidence="6" key="1">
    <citation type="submission" date="2023-10" db="EMBL/GenBank/DDBJ databases">
        <authorList>
            <consortium name="PulseNet: The National Subtyping Network for Foodborne Disease Surveillance"/>
        </authorList>
    </citation>
    <scope>NUCLEOTIDE SEQUENCE</scope>
    <source>
        <strain evidence="6">PNUSAV004886</strain>
    </source>
</reference>
<comment type="subunit">
    <text evidence="1">Monomer.</text>
</comment>
<organism evidence="6 7">
    <name type="scientific">Vibrio navarrensis</name>
    <dbReference type="NCBI Taxonomy" id="29495"/>
    <lineage>
        <taxon>Bacteria</taxon>
        <taxon>Pseudomonadati</taxon>
        <taxon>Pseudomonadota</taxon>
        <taxon>Gammaproteobacteria</taxon>
        <taxon>Vibrionales</taxon>
        <taxon>Vibrionaceae</taxon>
        <taxon>Vibrio</taxon>
    </lineage>
</organism>
<evidence type="ECO:0000313" key="7">
    <source>
        <dbReference type="Proteomes" id="UP001253463"/>
    </source>
</evidence>
<dbReference type="GO" id="GO:0015031">
    <property type="term" value="P:protein transport"/>
    <property type="evidence" value="ECO:0007669"/>
    <property type="project" value="UniProtKB-KW"/>
</dbReference>
<name>A0AAI9G5J6_9VIBR</name>
<protein>
    <submittedName>
        <fullName evidence="6">Outer membrane lipoprotein carrier protein LolA</fullName>
    </submittedName>
</protein>
<dbReference type="AlphaFoldDB" id="A0AAI9G5J6"/>
<keyword evidence="2" id="KW-0813">Transport</keyword>
<dbReference type="InterPro" id="IPR004564">
    <property type="entry name" value="OM_lipoprot_carrier_LolA-like"/>
</dbReference>
<dbReference type="EMBL" id="ABNSCA010000005">
    <property type="protein sequence ID" value="ELN6933094.1"/>
    <property type="molecule type" value="Genomic_DNA"/>
</dbReference>
<dbReference type="Pfam" id="PF19574">
    <property type="entry name" value="LolA_3"/>
    <property type="match status" value="1"/>
</dbReference>
<accession>A0AAI9G5J6</accession>
<dbReference type="InterPro" id="IPR029046">
    <property type="entry name" value="LolA/LolB/LppX"/>
</dbReference>
<keyword evidence="3 5" id="KW-0732">Signal</keyword>
<proteinExistence type="predicted"/>
<dbReference type="SUPFAM" id="SSF89392">
    <property type="entry name" value="Prokaryotic lipoproteins and lipoprotein localization factors"/>
    <property type="match status" value="1"/>
</dbReference>
<gene>
    <name evidence="6" type="ORF">RZY48_002513</name>
</gene>
<dbReference type="Gene3D" id="2.50.20.10">
    <property type="entry name" value="Lipoprotein localisation LolA/LolB/LppX"/>
    <property type="match status" value="1"/>
</dbReference>
<dbReference type="CDD" id="cd16325">
    <property type="entry name" value="LolA"/>
    <property type="match status" value="1"/>
</dbReference>
<dbReference type="Proteomes" id="UP001253463">
    <property type="component" value="Unassembled WGS sequence"/>
</dbReference>
<evidence type="ECO:0000256" key="2">
    <source>
        <dbReference type="ARBA" id="ARBA00022448"/>
    </source>
</evidence>
<sequence length="206" mass="23349">MLNRLKNPLCLLLSLFSFVTFAKVDNLDSLQKQLSSHALVRGQFTQLRHLQMFAQPLSSQGQFVLDKQHGLLWQQTAPFPVNLVLTQDKLRQSIAGQAPEVITSAQNPMAFYFSRIFLAVFHGDTNALQNEFDLSLSTDDAKWTLTLAPKSAPLNAVFERIVLQGEDEIEQIELLEKRGDRSEIHFQAHSHQPAQLTSTEQQQFAF</sequence>
<comment type="caution">
    <text evidence="6">The sequence shown here is derived from an EMBL/GenBank/DDBJ whole genome shotgun (WGS) entry which is preliminary data.</text>
</comment>
<evidence type="ECO:0000256" key="5">
    <source>
        <dbReference type="SAM" id="SignalP"/>
    </source>
</evidence>
<evidence type="ECO:0000256" key="1">
    <source>
        <dbReference type="ARBA" id="ARBA00011245"/>
    </source>
</evidence>
<feature type="chain" id="PRO_5042573455" evidence="5">
    <location>
        <begin position="23"/>
        <end position="206"/>
    </location>
</feature>
<evidence type="ECO:0000313" key="6">
    <source>
        <dbReference type="EMBL" id="ELN6933094.1"/>
    </source>
</evidence>
<evidence type="ECO:0000256" key="3">
    <source>
        <dbReference type="ARBA" id="ARBA00022729"/>
    </source>
</evidence>